<dbReference type="AlphaFoldDB" id="A0A858Q4B8"/>
<reference evidence="3" key="1">
    <citation type="submission" date="2019-12" db="EMBL/GenBank/DDBJ databases">
        <authorList>
            <person name="Awala S.I."/>
            <person name="Rhee S.K."/>
        </authorList>
    </citation>
    <scope>NUCLEOTIDE SEQUENCE [LARGE SCALE GENOMIC DNA]</scope>
    <source>
        <strain evidence="3">IM1</strain>
    </source>
</reference>
<protein>
    <recommendedName>
        <fullName evidence="1">Nucleotide modification associated domain-containing protein</fullName>
    </recommendedName>
</protein>
<dbReference type="KEGG" id="metu:GNH96_00840"/>
<evidence type="ECO:0000259" key="1">
    <source>
        <dbReference type="Pfam" id="PF18754"/>
    </source>
</evidence>
<dbReference type="Proteomes" id="UP000503004">
    <property type="component" value="Chromosome"/>
</dbReference>
<proteinExistence type="predicted"/>
<name>A0A858Q4B8_9GAMM</name>
<evidence type="ECO:0000313" key="2">
    <source>
        <dbReference type="EMBL" id="QJD28653.1"/>
    </source>
</evidence>
<dbReference type="EMBL" id="CP046565">
    <property type="protein sequence ID" value="QJD28653.1"/>
    <property type="molecule type" value="Genomic_DNA"/>
</dbReference>
<accession>A0A858Q4B8</accession>
<gene>
    <name evidence="2" type="ORF">GNH96_00840</name>
</gene>
<dbReference type="Pfam" id="PF18754">
    <property type="entry name" value="Nmad3"/>
    <property type="match status" value="1"/>
</dbReference>
<keyword evidence="3" id="KW-1185">Reference proteome</keyword>
<organism evidence="2 3">
    <name type="scientific">Methylococcus geothermalis</name>
    <dbReference type="NCBI Taxonomy" id="2681310"/>
    <lineage>
        <taxon>Bacteria</taxon>
        <taxon>Pseudomonadati</taxon>
        <taxon>Pseudomonadota</taxon>
        <taxon>Gammaproteobacteria</taxon>
        <taxon>Methylococcales</taxon>
        <taxon>Methylococcaceae</taxon>
        <taxon>Methylococcus</taxon>
    </lineage>
</organism>
<evidence type="ECO:0000313" key="3">
    <source>
        <dbReference type="Proteomes" id="UP000503004"/>
    </source>
</evidence>
<sequence length="163" mass="18202">MHLDPDFAYLTYGDQGKKGTQISSNLDAGDFLAFYAGLKDISSKRLVYGLIGIFVVQEIVAAVSIPQSRWHENAHTRRILPPAADDIVVRGRPEVSGRFQQCIAIGDYRKGAYRVFPNLLKTWGGLNVKNGYLQRSAQLPGFVNGVKFYKWLCKQAPILLKSN</sequence>
<dbReference type="InterPro" id="IPR041135">
    <property type="entry name" value="Nmad3"/>
</dbReference>
<feature type="domain" description="Nucleotide modification associated" evidence="1">
    <location>
        <begin position="1"/>
        <end position="120"/>
    </location>
</feature>